<dbReference type="InterPro" id="IPR027417">
    <property type="entry name" value="P-loop_NTPase"/>
</dbReference>
<dbReference type="Gene3D" id="3.90.1150.10">
    <property type="entry name" value="Aspartate Aminotransferase, domain 1"/>
    <property type="match status" value="1"/>
</dbReference>
<dbReference type="EMBL" id="CP070499">
    <property type="protein sequence ID" value="QSB12770.1"/>
    <property type="molecule type" value="Genomic_DNA"/>
</dbReference>
<gene>
    <name evidence="5" type="ORF">JQS43_13830</name>
</gene>
<dbReference type="Gene3D" id="3.40.640.10">
    <property type="entry name" value="Type I PLP-dependent aspartate aminotransferase-like (Major domain)"/>
    <property type="match status" value="1"/>
</dbReference>
<organism evidence="5 6">
    <name type="scientific">Natronosporangium hydrolyticum</name>
    <dbReference type="NCBI Taxonomy" id="2811111"/>
    <lineage>
        <taxon>Bacteria</taxon>
        <taxon>Bacillati</taxon>
        <taxon>Actinomycetota</taxon>
        <taxon>Actinomycetes</taxon>
        <taxon>Micromonosporales</taxon>
        <taxon>Micromonosporaceae</taxon>
        <taxon>Natronosporangium</taxon>
    </lineage>
</organism>
<dbReference type="InterPro" id="IPR015422">
    <property type="entry name" value="PyrdxlP-dep_Trfase_small"/>
</dbReference>
<feature type="domain" description="Aminotransferase class I/classII large" evidence="4">
    <location>
        <begin position="225"/>
        <end position="538"/>
    </location>
</feature>
<keyword evidence="2" id="KW-0663">Pyridoxal phosphate</keyword>
<dbReference type="Pfam" id="PF00155">
    <property type="entry name" value="Aminotran_1_2"/>
    <property type="match status" value="1"/>
</dbReference>
<evidence type="ECO:0000256" key="1">
    <source>
        <dbReference type="ARBA" id="ARBA00001933"/>
    </source>
</evidence>
<evidence type="ECO:0000256" key="2">
    <source>
        <dbReference type="ARBA" id="ARBA00022898"/>
    </source>
</evidence>
<proteinExistence type="inferred from homology"/>
<keyword evidence="6" id="KW-1185">Reference proteome</keyword>
<dbReference type="GO" id="GO:0008483">
    <property type="term" value="F:transaminase activity"/>
    <property type="evidence" value="ECO:0007669"/>
    <property type="project" value="UniProtKB-KW"/>
</dbReference>
<dbReference type="Pfam" id="PF02283">
    <property type="entry name" value="CobU"/>
    <property type="match status" value="1"/>
</dbReference>
<dbReference type="InterPro" id="IPR015424">
    <property type="entry name" value="PyrdxlP-dep_Trfase"/>
</dbReference>
<protein>
    <recommendedName>
        <fullName evidence="3">Aminotransferase</fullName>
        <ecNumber evidence="3">2.6.1.-</ecNumber>
    </recommendedName>
</protein>
<dbReference type="RefSeq" id="WP_239674812.1">
    <property type="nucleotide sequence ID" value="NZ_CP070499.1"/>
</dbReference>
<evidence type="ECO:0000259" key="4">
    <source>
        <dbReference type="Pfam" id="PF00155"/>
    </source>
</evidence>
<evidence type="ECO:0000313" key="5">
    <source>
        <dbReference type="EMBL" id="QSB12770.1"/>
    </source>
</evidence>
<dbReference type="GO" id="GO:0030170">
    <property type="term" value="F:pyridoxal phosphate binding"/>
    <property type="evidence" value="ECO:0007669"/>
    <property type="project" value="InterPro"/>
</dbReference>
<dbReference type="SUPFAM" id="SSF53383">
    <property type="entry name" value="PLP-dependent transferases"/>
    <property type="match status" value="1"/>
</dbReference>
<dbReference type="GO" id="GO:0016829">
    <property type="term" value="F:lyase activity"/>
    <property type="evidence" value="ECO:0007669"/>
    <property type="project" value="UniProtKB-KW"/>
</dbReference>
<dbReference type="KEGG" id="nhy:JQS43_13830"/>
<dbReference type="UniPathway" id="UPA00148">
    <property type="reaction ID" value="UER00236"/>
</dbReference>
<evidence type="ECO:0000256" key="3">
    <source>
        <dbReference type="RuleBase" id="RU000481"/>
    </source>
</evidence>
<dbReference type="Gene3D" id="3.40.50.300">
    <property type="entry name" value="P-loop containing nucleotide triphosphate hydrolases"/>
    <property type="match status" value="1"/>
</dbReference>
<dbReference type="InterPro" id="IPR015421">
    <property type="entry name" value="PyrdxlP-dep_Trfase_major"/>
</dbReference>
<dbReference type="InterPro" id="IPR004839">
    <property type="entry name" value="Aminotransferase_I/II_large"/>
</dbReference>
<dbReference type="GO" id="GO:0009236">
    <property type="term" value="P:cobalamin biosynthetic process"/>
    <property type="evidence" value="ECO:0007669"/>
    <property type="project" value="UniProtKB-UniPathway"/>
</dbReference>
<dbReference type="Proteomes" id="UP000662857">
    <property type="component" value="Chromosome"/>
</dbReference>
<dbReference type="GO" id="GO:0043752">
    <property type="term" value="F:adenosylcobinamide kinase activity"/>
    <property type="evidence" value="ECO:0007669"/>
    <property type="project" value="InterPro"/>
</dbReference>
<dbReference type="EC" id="2.6.1.-" evidence="3"/>
<keyword evidence="5" id="KW-0456">Lyase</keyword>
<keyword evidence="3" id="KW-0808">Transferase</keyword>
<reference evidence="5" key="1">
    <citation type="submission" date="2021-02" db="EMBL/GenBank/DDBJ databases">
        <title>Natrosporangium hydrolyticum gen. nov., sp. nov, a haloalkaliphilic actinobacterium from a soda solonchak soil.</title>
        <authorList>
            <person name="Sorokin D.Y."/>
            <person name="Khijniak T.V."/>
            <person name="Zakharycheva A.P."/>
            <person name="Boueva O.V."/>
            <person name="Ariskina E.V."/>
            <person name="Hahnke R.L."/>
            <person name="Bunk B."/>
            <person name="Sproer C."/>
            <person name="Schumann P."/>
            <person name="Evtushenko L.I."/>
            <person name="Kublanov I.V."/>
        </authorList>
    </citation>
    <scope>NUCLEOTIDE SEQUENCE</scope>
    <source>
        <strain evidence="5">DSM 106523</strain>
    </source>
</reference>
<dbReference type="NCBIfam" id="NF005915">
    <property type="entry name" value="PRK07908.1"/>
    <property type="match status" value="1"/>
</dbReference>
<evidence type="ECO:0000313" key="6">
    <source>
        <dbReference type="Proteomes" id="UP000662857"/>
    </source>
</evidence>
<dbReference type="SUPFAM" id="SSF52540">
    <property type="entry name" value="P-loop containing nucleoside triphosphate hydrolases"/>
    <property type="match status" value="1"/>
</dbReference>
<keyword evidence="3" id="KW-0032">Aminotransferase</keyword>
<comment type="similarity">
    <text evidence="3">Belongs to the class-I pyridoxal-phosphate-dependent aminotransferase family.</text>
</comment>
<dbReference type="GO" id="GO:0000166">
    <property type="term" value="F:nucleotide binding"/>
    <property type="evidence" value="ECO:0007669"/>
    <property type="project" value="InterPro"/>
</dbReference>
<dbReference type="InterPro" id="IPR004838">
    <property type="entry name" value="NHTrfase_class1_PyrdxlP-BS"/>
</dbReference>
<dbReference type="PROSITE" id="PS00105">
    <property type="entry name" value="AA_TRANSFER_CLASS_1"/>
    <property type="match status" value="1"/>
</dbReference>
<dbReference type="PANTHER" id="PTHR42885:SF1">
    <property type="entry name" value="THREONINE-PHOSPHATE DECARBOXYLASE"/>
    <property type="match status" value="1"/>
</dbReference>
<sequence length="549" mass="59213">MSRILLLGGVRSGKSRRAGAVASALATDRGAPVCYVATGTPSDPELVERIASHQRDRPAHWRTIATRAVAATLREVPDEAIVIIEDLEGWLAEQMTAEQLWTEAEVAPWGEDGDAARARIRAAAADWWGYAGQRRGATIITAGQPGAGVIPASASVRRWVDLHGELVQLLSTEADRVELVVAGRVTRLPTEPPPLITQAPADPAPADEAVDLRDHGDQQVPPGTVDLAVNVLPGPPAWLRERITDELAGLAGYPDETAARHAAAQRHGRTPPECLPLNGAAEGFWLLAQVLRPRLAACVHPSFTEGEAALRAAGTTVTRVFREPDSWRLDPSQIPAEADLVVLGRPDNPTGMADDRSVIEALCRPGRVVVLDEAFADFLPDGEGLAATTDLPGLVVLRSLTKLWGMAGLRVGYLLAESALVSRLAAARQPWSVNSLALAALTACCQPAAEPERRDRARQVGQRREALLRELREVPGLRVWPAAANFLLLRTERRDLRERLLADGLAVRRGDTFPGLDPRYIRVAVTDEQTGHQLVRALHRHLSPAPEAS</sequence>
<comment type="cofactor">
    <cofactor evidence="1 3">
        <name>pyridoxal 5'-phosphate</name>
        <dbReference type="ChEBI" id="CHEBI:597326"/>
    </cofactor>
</comment>
<dbReference type="InterPro" id="IPR003203">
    <property type="entry name" value="CobU/CobP"/>
</dbReference>
<accession>A0A895YEY1</accession>
<name>A0A895YEY1_9ACTN</name>
<dbReference type="CDD" id="cd00609">
    <property type="entry name" value="AAT_like"/>
    <property type="match status" value="1"/>
</dbReference>
<dbReference type="AlphaFoldDB" id="A0A895YEY1"/>
<dbReference type="PANTHER" id="PTHR42885">
    <property type="entry name" value="HISTIDINOL-PHOSPHATE AMINOTRANSFERASE-RELATED"/>
    <property type="match status" value="1"/>
</dbReference>